<dbReference type="EC" id="2.5.1.128" evidence="1"/>
<feature type="domain" description="N(4)-bis(aminopropyl)spermidine synthase C-terminal" evidence="2">
    <location>
        <begin position="92"/>
        <end position="337"/>
    </location>
</feature>
<dbReference type="InterPro" id="IPR036388">
    <property type="entry name" value="WH-like_DNA-bd_sf"/>
</dbReference>
<dbReference type="AlphaFoldDB" id="A0A398CTW0"/>
<dbReference type="InterPro" id="IPR014435">
    <property type="entry name" value="BpsA"/>
</dbReference>
<keyword evidence="1" id="KW-0963">Cytoplasm</keyword>
<comment type="similarity">
    <text evidence="1">Belongs to the branched-chain polyamine synthase family.</text>
</comment>
<dbReference type="EMBL" id="QXIT01000147">
    <property type="protein sequence ID" value="RIE06836.1"/>
    <property type="molecule type" value="Genomic_DNA"/>
</dbReference>
<evidence type="ECO:0000313" key="4">
    <source>
        <dbReference type="Proteomes" id="UP000266260"/>
    </source>
</evidence>
<dbReference type="Pfam" id="PF01861">
    <property type="entry name" value="BpsA_C"/>
    <property type="match status" value="1"/>
</dbReference>
<organism evidence="3 4">
    <name type="scientific">Candidatus Cryosericum odellii</name>
    <dbReference type="NCBI Taxonomy" id="2290917"/>
    <lineage>
        <taxon>Bacteria</taxon>
        <taxon>Pseudomonadati</taxon>
        <taxon>Caldisericota/Cryosericota group</taxon>
        <taxon>Candidatus Cryosericota</taxon>
        <taxon>Candidatus Cryosericia</taxon>
        <taxon>Candidatus Cryosericales</taxon>
        <taxon>Candidatus Cryosericaceae</taxon>
        <taxon>Candidatus Cryosericum</taxon>
    </lineage>
</organism>
<keyword evidence="1" id="KW-0620">Polyamine biosynthesis</keyword>
<dbReference type="GO" id="GO:0006596">
    <property type="term" value="P:polyamine biosynthetic process"/>
    <property type="evidence" value="ECO:0007669"/>
    <property type="project" value="UniProtKB-UniRule"/>
</dbReference>
<dbReference type="HAMAP" id="MF_01947">
    <property type="entry name" value="Aminopropyltransf_BpsA"/>
    <property type="match status" value="1"/>
</dbReference>
<dbReference type="CDD" id="cd02440">
    <property type="entry name" value="AdoMet_MTases"/>
    <property type="match status" value="1"/>
</dbReference>
<dbReference type="InterPro" id="IPR002723">
    <property type="entry name" value="BpsA_C"/>
</dbReference>
<protein>
    <recommendedName>
        <fullName evidence="1">N(4)-bis(aminopropyl)spermidine synthase</fullName>
        <ecNumber evidence="1">2.5.1.128</ecNumber>
    </recommendedName>
    <alternativeName>
        <fullName evidence="1">Branched-chain polyamine synthase A</fullName>
    </alternativeName>
</protein>
<dbReference type="Gene3D" id="3.40.50.150">
    <property type="entry name" value="Vaccinia Virus protein VP39"/>
    <property type="match status" value="1"/>
</dbReference>
<accession>A0A398CTW0</accession>
<evidence type="ECO:0000259" key="2">
    <source>
        <dbReference type="Pfam" id="PF01861"/>
    </source>
</evidence>
<gene>
    <name evidence="1" type="primary">bpsA</name>
    <name evidence="3" type="ORF">SMC6_08370</name>
</gene>
<dbReference type="PANTHER" id="PTHR23290">
    <property type="entry name" value="RRNA N6-ADENOSINE-METHYLTRANSFERASE METTL5"/>
    <property type="match status" value="1"/>
</dbReference>
<name>A0A398CTW0_9BACT</name>
<comment type="function">
    <text evidence="1">Involved in the biosynthesis of branched-chain polyamines, which support the growth of thermophiles under high-temperature conditions. Catalyzes the sequential condensation of spermidine with the aminopropyl groups of decarboxylated S-adenosylmethionines to produce N(4)-bis(aminopropyl)spermidine via N(4)-aminopropylspermidine.</text>
</comment>
<proteinExistence type="inferred from homology"/>
<keyword evidence="1 3" id="KW-0808">Transferase</keyword>
<dbReference type="GO" id="GO:0032259">
    <property type="term" value="P:methylation"/>
    <property type="evidence" value="ECO:0007669"/>
    <property type="project" value="UniProtKB-KW"/>
</dbReference>
<comment type="subcellular location">
    <subcellularLocation>
        <location evidence="1">Cytoplasm</location>
    </subcellularLocation>
</comment>
<evidence type="ECO:0000256" key="1">
    <source>
        <dbReference type="HAMAP-Rule" id="MF_01947"/>
    </source>
</evidence>
<dbReference type="GO" id="GO:0008168">
    <property type="term" value="F:methyltransferase activity"/>
    <property type="evidence" value="ECO:0007669"/>
    <property type="project" value="UniProtKB-KW"/>
</dbReference>
<dbReference type="Proteomes" id="UP000266260">
    <property type="component" value="Unassembled WGS sequence"/>
</dbReference>
<dbReference type="GO" id="GO:0016765">
    <property type="term" value="F:transferase activity, transferring alkyl or aryl (other than methyl) groups"/>
    <property type="evidence" value="ECO:0007669"/>
    <property type="project" value="UniProtKB-UniRule"/>
</dbReference>
<dbReference type="SUPFAM" id="SSF53335">
    <property type="entry name" value="S-adenosyl-L-methionine-dependent methyltransferases"/>
    <property type="match status" value="1"/>
</dbReference>
<reference evidence="3 4" key="1">
    <citation type="submission" date="2018-09" db="EMBL/GenBank/DDBJ databases">
        <title>Discovery and Ecogenomic Context for Candidatus Cryosericales, a Global Caldiserica Order Active in Thawing Permafrost.</title>
        <authorList>
            <person name="Martinez M.A."/>
            <person name="Woodcroft B.J."/>
            <person name="Ignacio Espinoza J.C."/>
            <person name="Zayed A."/>
            <person name="Singleton C.M."/>
            <person name="Boyd J."/>
            <person name="Li Y.-F."/>
            <person name="Purvine S."/>
            <person name="Maughan H."/>
            <person name="Hodgkins S.B."/>
            <person name="Anderson D."/>
            <person name="Sederholm M."/>
            <person name="Temperton B."/>
            <person name="Saleska S.R."/>
            <person name="Tyson G.W."/>
            <person name="Rich V.I."/>
        </authorList>
    </citation>
    <scope>NUCLEOTIDE SEQUENCE [LARGE SCALE GENOMIC DNA]</scope>
    <source>
        <strain evidence="3 4">SMC6</strain>
    </source>
</reference>
<dbReference type="RefSeq" id="WP_119175837.1">
    <property type="nucleotide sequence ID" value="NZ_QXIT01000147.1"/>
</dbReference>
<keyword evidence="4" id="KW-1185">Reference proteome</keyword>
<evidence type="ECO:0000313" key="3">
    <source>
        <dbReference type="EMBL" id="RIE06836.1"/>
    </source>
</evidence>
<dbReference type="InterPro" id="IPR051720">
    <property type="entry name" value="rRNA_MeTrfase/Polyamine_Synth"/>
</dbReference>
<dbReference type="Gene3D" id="1.10.10.10">
    <property type="entry name" value="Winged helix-like DNA-binding domain superfamily/Winged helix DNA-binding domain"/>
    <property type="match status" value="1"/>
</dbReference>
<sequence>MDRTQAKLLRALMKQPLSFWQLVGKQDDAIPGYIDALKTLKIKGYIEAKGDLIAVTKDGKEYARTNGIQKEESMMCPTCSATGVKPRGWLKDIMPEYETLAKGRPEVTAEFDQGVVPLEKNLDRIGYIYERGDLENKSIFILGDDDILSVGLALTGKCKRITVVEIDKRVNKFIRKVIKEKGWTNVEVYDYDARDPVPEELRGKFDVFITDPVETVEGMKLFYSRCCEALRGKSCSGYFGISHFESGLAKWMGVEKDLLRMNLVITDILRDFNNYLLTGERIVEKGFRIVTESPFALKAPDFAWYHSTFFRVEAVKKPRPLITERVEWARELYFDEDTFVALP</sequence>
<comment type="caution">
    <text evidence="3">The sequence shown here is derived from an EMBL/GenBank/DDBJ whole genome shotgun (WGS) entry which is preliminary data.</text>
</comment>
<dbReference type="PANTHER" id="PTHR23290:SF0">
    <property type="entry name" value="RRNA N6-ADENOSINE-METHYLTRANSFERASE METTL5"/>
    <property type="match status" value="1"/>
</dbReference>
<dbReference type="GO" id="GO:0005737">
    <property type="term" value="C:cytoplasm"/>
    <property type="evidence" value="ECO:0007669"/>
    <property type="project" value="UniProtKB-SubCell"/>
</dbReference>
<comment type="catalytic activity">
    <reaction evidence="1">
        <text>2 S-adenosyl 3-(methylsulfanyl)propylamine + spermidine = N(4)-bis(aminopropyl)spermidine + 2 S-methyl-5'-thioadenosine + 2 H(+)</text>
        <dbReference type="Rhea" id="RHEA:44132"/>
        <dbReference type="ChEBI" id="CHEBI:15378"/>
        <dbReference type="ChEBI" id="CHEBI:17509"/>
        <dbReference type="ChEBI" id="CHEBI:57443"/>
        <dbReference type="ChEBI" id="CHEBI:57834"/>
        <dbReference type="ChEBI" id="CHEBI:82771"/>
        <dbReference type="EC" id="2.5.1.128"/>
    </reaction>
</comment>
<dbReference type="InterPro" id="IPR029063">
    <property type="entry name" value="SAM-dependent_MTases_sf"/>
</dbReference>
<comment type="pathway">
    <text evidence="1">Amine and polyamine biosynthesis.</text>
</comment>
<keyword evidence="3" id="KW-0489">Methyltransferase</keyword>